<keyword evidence="2 7" id="KW-0808">Transferase</keyword>
<dbReference type="Proteomes" id="UP000307440">
    <property type="component" value="Unassembled WGS sequence"/>
</dbReference>
<dbReference type="EMBL" id="ML210251">
    <property type="protein sequence ID" value="TFK22040.1"/>
    <property type="molecule type" value="Genomic_DNA"/>
</dbReference>
<dbReference type="Pfam" id="PF00145">
    <property type="entry name" value="DNA_methylase"/>
    <property type="match status" value="1"/>
</dbReference>
<name>A0A5C3KNM2_COPMA</name>
<comment type="similarity">
    <text evidence="7">Belongs to the class I-like SAM-binding methyltransferase superfamily. C5-methyltransferase family.</text>
</comment>
<dbReference type="Gene3D" id="3.40.50.150">
    <property type="entry name" value="Vaccinia Virus protein VP39"/>
    <property type="match status" value="1"/>
</dbReference>
<organism evidence="8 9">
    <name type="scientific">Coprinopsis marcescibilis</name>
    <name type="common">Agaric fungus</name>
    <name type="synonym">Psathyrella marcescibilis</name>
    <dbReference type="NCBI Taxonomy" id="230819"/>
    <lineage>
        <taxon>Eukaryota</taxon>
        <taxon>Fungi</taxon>
        <taxon>Dikarya</taxon>
        <taxon>Basidiomycota</taxon>
        <taxon>Agaricomycotina</taxon>
        <taxon>Agaricomycetes</taxon>
        <taxon>Agaricomycetidae</taxon>
        <taxon>Agaricales</taxon>
        <taxon>Agaricineae</taxon>
        <taxon>Psathyrellaceae</taxon>
        <taxon>Coprinopsis</taxon>
    </lineage>
</organism>
<proteinExistence type="inferred from homology"/>
<evidence type="ECO:0000256" key="1">
    <source>
        <dbReference type="ARBA" id="ARBA00022603"/>
    </source>
</evidence>
<dbReference type="EC" id="2.1.1.204" evidence="4"/>
<protein>
    <recommendedName>
        <fullName evidence="5">tRNA (cytosine(38)-C(5))-methyltransferase</fullName>
        <ecNumber evidence="4">2.1.1.204</ecNumber>
    </recommendedName>
    <alternativeName>
        <fullName evidence="6">DNA (cytosine-5)-methyltransferase-like protein 2</fullName>
    </alternativeName>
</protein>
<dbReference type="PANTHER" id="PTHR46098">
    <property type="entry name" value="TRNA (CYTOSINE(38)-C(5))-METHYLTRANSFERASE"/>
    <property type="match status" value="1"/>
</dbReference>
<dbReference type="OrthoDB" id="414133at2759"/>
<dbReference type="PROSITE" id="PS00095">
    <property type="entry name" value="C5_MTASE_2"/>
    <property type="match status" value="1"/>
</dbReference>
<keyword evidence="3 7" id="KW-0949">S-adenosyl-L-methionine</keyword>
<dbReference type="STRING" id="230819.A0A5C3KNM2"/>
<evidence type="ECO:0000313" key="9">
    <source>
        <dbReference type="Proteomes" id="UP000307440"/>
    </source>
</evidence>
<reference evidence="8 9" key="1">
    <citation type="journal article" date="2019" name="Nat. Ecol. Evol.">
        <title>Megaphylogeny resolves global patterns of mushroom evolution.</title>
        <authorList>
            <person name="Varga T."/>
            <person name="Krizsan K."/>
            <person name="Foldi C."/>
            <person name="Dima B."/>
            <person name="Sanchez-Garcia M."/>
            <person name="Sanchez-Ramirez S."/>
            <person name="Szollosi G.J."/>
            <person name="Szarkandi J.G."/>
            <person name="Papp V."/>
            <person name="Albert L."/>
            <person name="Andreopoulos W."/>
            <person name="Angelini C."/>
            <person name="Antonin V."/>
            <person name="Barry K.W."/>
            <person name="Bougher N.L."/>
            <person name="Buchanan P."/>
            <person name="Buyck B."/>
            <person name="Bense V."/>
            <person name="Catcheside P."/>
            <person name="Chovatia M."/>
            <person name="Cooper J."/>
            <person name="Damon W."/>
            <person name="Desjardin D."/>
            <person name="Finy P."/>
            <person name="Geml J."/>
            <person name="Haridas S."/>
            <person name="Hughes K."/>
            <person name="Justo A."/>
            <person name="Karasinski D."/>
            <person name="Kautmanova I."/>
            <person name="Kiss B."/>
            <person name="Kocsube S."/>
            <person name="Kotiranta H."/>
            <person name="LaButti K.M."/>
            <person name="Lechner B.E."/>
            <person name="Liimatainen K."/>
            <person name="Lipzen A."/>
            <person name="Lukacs Z."/>
            <person name="Mihaltcheva S."/>
            <person name="Morgado L.N."/>
            <person name="Niskanen T."/>
            <person name="Noordeloos M.E."/>
            <person name="Ohm R.A."/>
            <person name="Ortiz-Santana B."/>
            <person name="Ovrebo C."/>
            <person name="Racz N."/>
            <person name="Riley R."/>
            <person name="Savchenko A."/>
            <person name="Shiryaev A."/>
            <person name="Soop K."/>
            <person name="Spirin V."/>
            <person name="Szebenyi C."/>
            <person name="Tomsovsky M."/>
            <person name="Tulloss R.E."/>
            <person name="Uehling J."/>
            <person name="Grigoriev I.V."/>
            <person name="Vagvolgyi C."/>
            <person name="Papp T."/>
            <person name="Martin F.M."/>
            <person name="Miettinen O."/>
            <person name="Hibbett D.S."/>
            <person name="Nagy L.G."/>
        </authorList>
    </citation>
    <scope>NUCLEOTIDE SEQUENCE [LARGE SCALE GENOMIC DNA]</scope>
    <source>
        <strain evidence="8 9">CBS 121175</strain>
    </source>
</reference>
<evidence type="ECO:0000256" key="2">
    <source>
        <dbReference type="ARBA" id="ARBA00022679"/>
    </source>
</evidence>
<evidence type="ECO:0000313" key="8">
    <source>
        <dbReference type="EMBL" id="TFK22040.1"/>
    </source>
</evidence>
<dbReference type="GO" id="GO:0008168">
    <property type="term" value="F:methyltransferase activity"/>
    <property type="evidence" value="ECO:0007669"/>
    <property type="project" value="UniProtKB-KW"/>
</dbReference>
<dbReference type="InterPro" id="IPR001525">
    <property type="entry name" value="C5_MeTfrase"/>
</dbReference>
<dbReference type="InterPro" id="IPR029063">
    <property type="entry name" value="SAM-dependent_MTases_sf"/>
</dbReference>
<dbReference type="GO" id="GO:0032259">
    <property type="term" value="P:methylation"/>
    <property type="evidence" value="ECO:0007669"/>
    <property type="project" value="UniProtKB-KW"/>
</dbReference>
<dbReference type="InterPro" id="IPR031303">
    <property type="entry name" value="C5_meth_CS"/>
</dbReference>
<evidence type="ECO:0000256" key="7">
    <source>
        <dbReference type="PROSITE-ProRule" id="PRU01016"/>
    </source>
</evidence>
<evidence type="ECO:0000256" key="3">
    <source>
        <dbReference type="ARBA" id="ARBA00022691"/>
    </source>
</evidence>
<keyword evidence="1 7" id="KW-0489">Methyltransferase</keyword>
<dbReference type="GO" id="GO:0005634">
    <property type="term" value="C:nucleus"/>
    <property type="evidence" value="ECO:0007669"/>
    <property type="project" value="TreeGrafter"/>
</dbReference>
<sequence length="384" mass="43401">MRALEFYSGVGGMHFALSRVNLDITLARAFDWDQTACKVYSANHGPGVVERLDIASLTVEKLDSYDANIWLLSPACQPYTVLNPNAKGAEDPRAQSYLYLLQTVLPGLARMPSSDGSGRHPGFILVENVAGFEGSTTRQIQLNVLKELGYYVMELLLTPLQFGIPNSRLRYYLLAKKTPFQPSVDGELGVPGGIWRHIPGRPAEWREDNVDEIRSYLDERPVPSANRVPEKVLVKWGRLFDIVKPSSRRSCCFTRGYTHLVERSGSILQEAEELDVRAFLSVSNFVYGTNIHCYTQTTETFDEFLDAQKQEVSSCAASLEILAPLRLRYFSPSELLRIFAFEKKDTNDKFVWPEDVSNKSKYKLIGNSVNVRVVEELIRYLLSN</sequence>
<gene>
    <name evidence="8" type="ORF">FA15DRAFT_688502</name>
</gene>
<keyword evidence="9" id="KW-1185">Reference proteome</keyword>
<dbReference type="Gene3D" id="3.90.120.10">
    <property type="entry name" value="DNA Methylase, subunit A, domain 2"/>
    <property type="match status" value="1"/>
</dbReference>
<dbReference type="AlphaFoldDB" id="A0A5C3KNM2"/>
<dbReference type="PANTHER" id="PTHR46098:SF1">
    <property type="entry name" value="TRNA (CYTOSINE(38)-C(5))-METHYLTRANSFERASE"/>
    <property type="match status" value="1"/>
</dbReference>
<feature type="active site" evidence="7">
    <location>
        <position position="76"/>
    </location>
</feature>
<evidence type="ECO:0000256" key="4">
    <source>
        <dbReference type="ARBA" id="ARBA00039081"/>
    </source>
</evidence>
<dbReference type="PRINTS" id="PR00105">
    <property type="entry name" value="C5METTRFRASE"/>
</dbReference>
<dbReference type="PROSITE" id="PS51679">
    <property type="entry name" value="SAM_MT_C5"/>
    <property type="match status" value="1"/>
</dbReference>
<evidence type="ECO:0000256" key="6">
    <source>
        <dbReference type="ARBA" id="ARBA00042810"/>
    </source>
</evidence>
<evidence type="ECO:0000256" key="5">
    <source>
        <dbReference type="ARBA" id="ARBA00039681"/>
    </source>
</evidence>
<accession>A0A5C3KNM2</accession>
<dbReference type="InterPro" id="IPR050750">
    <property type="entry name" value="C5-MTase"/>
</dbReference>
<dbReference type="SUPFAM" id="SSF53335">
    <property type="entry name" value="S-adenosyl-L-methionine-dependent methyltransferases"/>
    <property type="match status" value="1"/>
</dbReference>